<dbReference type="STRING" id="322505.SAMN04487836_11243"/>
<dbReference type="EMBL" id="FNYK01000090">
    <property type="protein sequence ID" value="SEJ27478.1"/>
    <property type="molecule type" value="Genomic_DNA"/>
</dbReference>
<gene>
    <name evidence="2" type="ORF">SAMN04487834_10903</name>
</gene>
<evidence type="ECO:0000313" key="3">
    <source>
        <dbReference type="Proteomes" id="UP000183028"/>
    </source>
</evidence>
<evidence type="ECO:0000313" key="2">
    <source>
        <dbReference type="EMBL" id="SEJ27478.1"/>
    </source>
</evidence>
<organism evidence="2 3">
    <name type="scientific">Sharpea azabuensis</name>
    <dbReference type="NCBI Taxonomy" id="322505"/>
    <lineage>
        <taxon>Bacteria</taxon>
        <taxon>Bacillati</taxon>
        <taxon>Bacillota</taxon>
        <taxon>Erysipelotrichia</taxon>
        <taxon>Erysipelotrichales</taxon>
        <taxon>Coprobacillaceae</taxon>
        <taxon>Sharpea</taxon>
    </lineage>
</organism>
<name>A0A1H6XED6_9FIRM</name>
<dbReference type="GeneID" id="54120137"/>
<dbReference type="SUPFAM" id="SSF54909">
    <property type="entry name" value="Dimeric alpha+beta barrel"/>
    <property type="match status" value="1"/>
</dbReference>
<accession>A0A1H6XED6</accession>
<protein>
    <submittedName>
        <fullName evidence="2">Stress responsive A/B Barrel Domain</fullName>
    </submittedName>
</protein>
<dbReference type="AlphaFoldDB" id="A0A1H6XED6"/>
<dbReference type="InterPro" id="IPR011008">
    <property type="entry name" value="Dimeric_a/b-barrel"/>
</dbReference>
<dbReference type="InterPro" id="IPR013097">
    <property type="entry name" value="Dabb"/>
</dbReference>
<dbReference type="Pfam" id="PF07876">
    <property type="entry name" value="Dabb"/>
    <property type="match status" value="1"/>
</dbReference>
<evidence type="ECO:0000259" key="1">
    <source>
        <dbReference type="PROSITE" id="PS51502"/>
    </source>
</evidence>
<reference evidence="3" key="1">
    <citation type="submission" date="2016-10" db="EMBL/GenBank/DDBJ databases">
        <authorList>
            <person name="Varghese N."/>
        </authorList>
    </citation>
    <scope>NUCLEOTIDE SEQUENCE [LARGE SCALE GENOMIC DNA]</scope>
    <source>
        <strain evidence="3">DSM 20406</strain>
    </source>
</reference>
<feature type="domain" description="Stress-response A/B barrel" evidence="1">
    <location>
        <begin position="3"/>
        <end position="96"/>
    </location>
</feature>
<dbReference type="eggNOG" id="ENOG5030KQ9">
    <property type="taxonomic scope" value="Bacteria"/>
</dbReference>
<dbReference type="Proteomes" id="UP000183028">
    <property type="component" value="Unassembled WGS sequence"/>
</dbReference>
<dbReference type="PANTHER" id="PTHR37832">
    <property type="entry name" value="BLL2683 PROTEIN"/>
    <property type="match status" value="1"/>
</dbReference>
<dbReference type="Gene3D" id="3.30.70.100">
    <property type="match status" value="1"/>
</dbReference>
<dbReference type="PROSITE" id="PS51502">
    <property type="entry name" value="S_R_A_B_BARREL"/>
    <property type="match status" value="1"/>
</dbReference>
<dbReference type="PANTHER" id="PTHR37832:SF1">
    <property type="entry name" value="STRESS-RESPONSE A_B BARREL DOMAIN-CONTAINING PROTEIN"/>
    <property type="match status" value="1"/>
</dbReference>
<sequence>MAYKHVILWSLKEEFKNDEIRKGIKEGLESLDGKIPGMTYIHVQIDPTDGSNADAMLENVFETEEDLKAYAVNPDHNAIADQYVRPYTEVRLCLNFKIED</sequence>
<dbReference type="OrthoDB" id="9808130at2"/>
<keyword evidence="3" id="KW-1185">Reference proteome</keyword>
<dbReference type="RefSeq" id="WP_033162738.1">
    <property type="nucleotide sequence ID" value="NZ_CACVPP010000070.1"/>
</dbReference>
<proteinExistence type="predicted"/>
<dbReference type="SMART" id="SM00886">
    <property type="entry name" value="Dabb"/>
    <property type="match status" value="1"/>
</dbReference>